<dbReference type="AlphaFoldDB" id="A0A4Q9LE11"/>
<protein>
    <submittedName>
        <fullName evidence="2">Uncharacterized protein</fullName>
    </submittedName>
</protein>
<comment type="caution">
    <text evidence="2">The sequence shown here is derived from an EMBL/GenBank/DDBJ whole genome shotgun (WGS) entry which is preliminary data.</text>
</comment>
<dbReference type="EMBL" id="PITI01000513">
    <property type="protein sequence ID" value="TBU06114.1"/>
    <property type="molecule type" value="Genomic_DNA"/>
</dbReference>
<name>A0A4Q9LE11_9MICR</name>
<keyword evidence="3" id="KW-1185">Reference proteome</keyword>
<dbReference type="VEuPathDB" id="MicrosporidiaDB:CWI39_0639p0020"/>
<dbReference type="SUPFAM" id="SSF48371">
    <property type="entry name" value="ARM repeat"/>
    <property type="match status" value="1"/>
</dbReference>
<evidence type="ECO:0000313" key="2">
    <source>
        <dbReference type="EMBL" id="TBU06114.1"/>
    </source>
</evidence>
<sequence>MSVKHADIKILSKRNNESDLNEKKDSKTRIRVLNKKTDEKEKILKNKTVKRFKINDTEKKELKNSKLKKNKIQKNKIRNKTNEISNKIFKNKKDISKNSKFKKLNDNSNKEIKRINYESKNNFMIKDQSITKINYDKTVEKSLKNITSVEKEILKRGTIKNKIDLLTLLITQNRGNNKENLQKLFEFCENERHSIILYVIKNFKDLLISNKNLFQQNTEYSNKFFKILEKGLKNEFISNSIIKIVYELLTNEIHVDGLIKIFVNKIGGKKIVSHFVCYKLTELVKMNKNKENRNKILNEIYEYFSRDTVLKARVKILKIIRNLKFDEQEGIIIRKILNIIFSEISTYKTEKLELFSCYINTGIEIYEKIEKDFENSDLEDDCILEISLSNCNSIKNLIHILYKTKSKKLGEYFTMVFRNNIINNYEKVPEILNILLNFLLNENDIKIRKKVMINSLKYIVMNGDIRMILSILIILAVIVEKFGNEILYDNFVLQVLSRHYYKPIQYLFCKIMNTEKIEIFDPYDEFSLKNTENIISSINKVFY</sequence>
<proteinExistence type="predicted"/>
<accession>A0A4Q9LE11</accession>
<organism evidence="2 3">
    <name type="scientific">Hamiltosporidium magnivora</name>
    <dbReference type="NCBI Taxonomy" id="148818"/>
    <lineage>
        <taxon>Eukaryota</taxon>
        <taxon>Fungi</taxon>
        <taxon>Fungi incertae sedis</taxon>
        <taxon>Microsporidia</taxon>
        <taxon>Dubosqiidae</taxon>
        <taxon>Hamiltosporidium</taxon>
    </lineage>
</organism>
<dbReference type="VEuPathDB" id="MicrosporidiaDB:CWI36_0513p0040"/>
<reference evidence="2 3" key="1">
    <citation type="submission" date="2017-12" db="EMBL/GenBank/DDBJ databases">
        <authorList>
            <person name="Pombert J.-F."/>
            <person name="Haag K.L."/>
            <person name="Ebert D."/>
        </authorList>
    </citation>
    <scope>NUCLEOTIDE SEQUENCE [LARGE SCALE GENOMIC DNA]</scope>
    <source>
        <strain evidence="2">BE-OM-2</strain>
    </source>
</reference>
<dbReference type="InterPro" id="IPR016024">
    <property type="entry name" value="ARM-type_fold"/>
</dbReference>
<evidence type="ECO:0000313" key="3">
    <source>
        <dbReference type="Proteomes" id="UP000291404"/>
    </source>
</evidence>
<evidence type="ECO:0000256" key="1">
    <source>
        <dbReference type="SAM" id="MobiDB-lite"/>
    </source>
</evidence>
<feature type="region of interest" description="Disordered" evidence="1">
    <location>
        <begin position="1"/>
        <end position="25"/>
    </location>
</feature>
<dbReference type="Proteomes" id="UP000291404">
    <property type="component" value="Unassembled WGS sequence"/>
</dbReference>
<gene>
    <name evidence="2" type="ORF">CWI36_0513p0040</name>
</gene>